<feature type="region of interest" description="Disordered" evidence="1">
    <location>
        <begin position="65"/>
        <end position="134"/>
    </location>
</feature>
<reference evidence="2 3" key="1">
    <citation type="submission" date="2016-04" db="EMBL/GenBank/DDBJ databases">
        <title>Deep-sea bacteria in the southern Pacific.</title>
        <authorList>
            <person name="Tang K."/>
        </authorList>
    </citation>
    <scope>NUCLEOTIDE SEQUENCE [LARGE SCALE GENOMIC DNA]</scope>
    <source>
        <strain evidence="2 3">JLT2014</strain>
    </source>
</reference>
<feature type="compositionally biased region" description="Polar residues" evidence="1">
    <location>
        <begin position="12"/>
        <end position="29"/>
    </location>
</feature>
<dbReference type="KEGG" id="paby:Ga0080574_TMP954"/>
<dbReference type="EMBL" id="CP015093">
    <property type="protein sequence ID" value="APZ51288.1"/>
    <property type="molecule type" value="Genomic_DNA"/>
</dbReference>
<dbReference type="STRING" id="1250539.Ga0080574_TMP954"/>
<evidence type="ECO:0000313" key="3">
    <source>
        <dbReference type="Proteomes" id="UP000187059"/>
    </source>
</evidence>
<evidence type="ECO:0000256" key="1">
    <source>
        <dbReference type="SAM" id="MobiDB-lite"/>
    </source>
</evidence>
<evidence type="ECO:0000313" key="2">
    <source>
        <dbReference type="EMBL" id="APZ51288.1"/>
    </source>
</evidence>
<keyword evidence="3" id="KW-1185">Reference proteome</keyword>
<feature type="compositionally biased region" description="Basic and acidic residues" evidence="1">
    <location>
        <begin position="100"/>
        <end position="116"/>
    </location>
</feature>
<dbReference type="Proteomes" id="UP000187059">
    <property type="component" value="Chromosome"/>
</dbReference>
<feature type="compositionally biased region" description="Basic and acidic residues" evidence="1">
    <location>
        <begin position="1"/>
        <end position="10"/>
    </location>
</feature>
<feature type="compositionally biased region" description="Basic and acidic residues" evidence="1">
    <location>
        <begin position="65"/>
        <end position="75"/>
    </location>
</feature>
<protein>
    <submittedName>
        <fullName evidence="2">Uncharacterized protein</fullName>
    </submittedName>
</protein>
<name>A0A1P8UPL4_9RHOB</name>
<proteinExistence type="predicted"/>
<accession>A0A1P8UPL4</accession>
<feature type="compositionally biased region" description="Low complexity" evidence="1">
    <location>
        <begin position="122"/>
        <end position="134"/>
    </location>
</feature>
<feature type="region of interest" description="Disordered" evidence="1">
    <location>
        <begin position="1"/>
        <end position="50"/>
    </location>
</feature>
<dbReference type="AlphaFoldDB" id="A0A1P8UPL4"/>
<gene>
    <name evidence="2" type="ORF">Ga0080574_TMP954</name>
</gene>
<organism evidence="2 3">
    <name type="scientific">Salipiger abyssi</name>
    <dbReference type="NCBI Taxonomy" id="1250539"/>
    <lineage>
        <taxon>Bacteria</taxon>
        <taxon>Pseudomonadati</taxon>
        <taxon>Pseudomonadota</taxon>
        <taxon>Alphaproteobacteria</taxon>
        <taxon>Rhodobacterales</taxon>
        <taxon>Roseobacteraceae</taxon>
        <taxon>Salipiger</taxon>
    </lineage>
</organism>
<sequence>MPDGPARETKVQPVSEQARTGTDAETSGQPPADFWRGLTGLPNPAKHVAPPSIMQIKISAILEEQAERLTQDLRPPEPAPTGSGARDEASPPPDAPTRADSAERSPEPETETKAPDEPSTPAAPYADAAAVAAP</sequence>